<evidence type="ECO:0000256" key="1">
    <source>
        <dbReference type="SAM" id="MobiDB-lite"/>
    </source>
</evidence>
<evidence type="ECO:0008006" key="4">
    <source>
        <dbReference type="Google" id="ProtNLM"/>
    </source>
</evidence>
<feature type="compositionally biased region" description="Low complexity" evidence="1">
    <location>
        <begin position="563"/>
        <end position="575"/>
    </location>
</feature>
<proteinExistence type="predicted"/>
<feature type="compositionally biased region" description="Gly residues" evidence="1">
    <location>
        <begin position="701"/>
        <end position="724"/>
    </location>
</feature>
<feature type="compositionally biased region" description="Basic and acidic residues" evidence="1">
    <location>
        <begin position="321"/>
        <end position="338"/>
    </location>
</feature>
<dbReference type="AlphaFoldDB" id="A0A1Q9LEY8"/>
<feature type="compositionally biased region" description="Pro residues" evidence="1">
    <location>
        <begin position="307"/>
        <end position="318"/>
    </location>
</feature>
<evidence type="ECO:0000313" key="2">
    <source>
        <dbReference type="EMBL" id="OLR90596.1"/>
    </source>
</evidence>
<dbReference type="RefSeq" id="WP_075977267.1">
    <property type="nucleotide sequence ID" value="NZ_MKQR01000026.1"/>
</dbReference>
<feature type="region of interest" description="Disordered" evidence="1">
    <location>
        <begin position="300"/>
        <end position="519"/>
    </location>
</feature>
<feature type="compositionally biased region" description="Polar residues" evidence="1">
    <location>
        <begin position="688"/>
        <end position="699"/>
    </location>
</feature>
<accession>A0A1Q9LEY8</accession>
<feature type="compositionally biased region" description="Gly residues" evidence="1">
    <location>
        <begin position="346"/>
        <end position="365"/>
    </location>
</feature>
<name>A0A1Q9LEY8_9PSEU</name>
<feature type="compositionally biased region" description="Low complexity" evidence="1">
    <location>
        <begin position="673"/>
        <end position="687"/>
    </location>
</feature>
<feature type="compositionally biased region" description="Low complexity" evidence="1">
    <location>
        <begin position="488"/>
        <end position="504"/>
    </location>
</feature>
<reference evidence="2 3" key="1">
    <citation type="submission" date="2016-10" db="EMBL/GenBank/DDBJ databases">
        <title>The Draft Genome Sequence of Actinokineospora bangkokensis 44EHWT reveals the biosynthetic pathway of antifungal compounds Thailandins with unusual extender unit butylmalonyl-CoA.</title>
        <authorList>
            <person name="Greule A."/>
            <person name="Intra B."/>
            <person name="Flemming S."/>
            <person name="Rommel M.G."/>
            <person name="Panbangred W."/>
            <person name="Bechthold A."/>
        </authorList>
    </citation>
    <scope>NUCLEOTIDE SEQUENCE [LARGE SCALE GENOMIC DNA]</scope>
    <source>
        <strain evidence="2 3">44EHW</strain>
    </source>
</reference>
<dbReference type="STRING" id="1193682.BJP25_28695"/>
<keyword evidence="3" id="KW-1185">Reference proteome</keyword>
<feature type="compositionally biased region" description="Polar residues" evidence="1">
    <location>
        <begin position="633"/>
        <end position="645"/>
    </location>
</feature>
<feature type="region of interest" description="Disordered" evidence="1">
    <location>
        <begin position="562"/>
        <end position="757"/>
    </location>
</feature>
<comment type="caution">
    <text evidence="2">The sequence shown here is derived from an EMBL/GenBank/DDBJ whole genome shotgun (WGS) entry which is preliminary data.</text>
</comment>
<evidence type="ECO:0000313" key="3">
    <source>
        <dbReference type="Proteomes" id="UP000186040"/>
    </source>
</evidence>
<dbReference type="EMBL" id="MKQR01000026">
    <property type="protein sequence ID" value="OLR90596.1"/>
    <property type="molecule type" value="Genomic_DNA"/>
</dbReference>
<organism evidence="2 3">
    <name type="scientific">Actinokineospora bangkokensis</name>
    <dbReference type="NCBI Taxonomy" id="1193682"/>
    <lineage>
        <taxon>Bacteria</taxon>
        <taxon>Bacillati</taxon>
        <taxon>Actinomycetota</taxon>
        <taxon>Actinomycetes</taxon>
        <taxon>Pseudonocardiales</taxon>
        <taxon>Pseudonocardiaceae</taxon>
        <taxon>Actinokineospora</taxon>
    </lineage>
</organism>
<gene>
    <name evidence="2" type="ORF">BJP25_28695</name>
</gene>
<dbReference type="OrthoDB" id="3692636at2"/>
<feature type="compositionally biased region" description="Low complexity" evidence="1">
    <location>
        <begin position="389"/>
        <end position="413"/>
    </location>
</feature>
<dbReference type="Proteomes" id="UP000186040">
    <property type="component" value="Unassembled WGS sequence"/>
</dbReference>
<feature type="compositionally biased region" description="Low complexity" evidence="1">
    <location>
        <begin position="599"/>
        <end position="629"/>
    </location>
</feature>
<sequence length="757" mass="76108">MGAVTNSANEIFGVTDNPPPHVNTGDTGASILGRVQTLRDKLKREHLGGVYDRWRRNPLRGANWGAWVYGDGDEEKDLPKLEPINFGAWWDMRGRLANMATIGSKLTDAFTGAKTGISAVWKGEAADAAMAKFDQVVGGAKQYEDSNALLSGAIDGLWHNVRDSLLELAAFGDAGQRGGTYNTGSAAGSEQGLHEQLDKLDRIAAMHPKMEDVIIKCIEEDALTFFGSVDSFPEGMQNLQAIQVFIEVFNKLCGEYDDVVTEWRARIKTAVDAIKRDFDQFATTVSGIDTIAKVGEPTATNPFAEVAPPPQAQQPPPDDGGGEKKDDAGKKDAGKHDGGGAQAVDTGGGGGGGGGGNQGGGGGGSQPVAAKVPEPPDTTGIFEPPGAPEDPAAGTTDPSGLTDPGGLTGPGADQVPGLGQPGAAQPSTVTITDGDRQITVSSPDSRGQVEVTIDDGSGQPKHYTLSFADQQTTGAGAAGPGTPGAPGLPGAAGQPGSLPQQAFGPDGGQVPGQPGQFVQAGADGVAHFQDGGLAVSAVREGDGVALTLDDGSGKPTTYAVDLQGQAADPQQAAGQVPGGHGRPEQPTAQQQGAPVHSGAAPSAQPVSFAQPQAVPAQPDQAFAQPATADWGSTHASSAFTSTDDQWGSAGSGLFADQDPGSGAPHDDGGTDQGMQAAGAGEAGLASASPQGDQPGQQAGSALGGGGVMGGGGMGGGGGGGGQGGDSERQASPWRTIGNLFDADDEWPAGPIGGEVRR</sequence>
<protein>
    <recommendedName>
        <fullName evidence="4">WXG100 family type VII secretion target</fullName>
    </recommendedName>
</protein>